<evidence type="ECO:0000313" key="2">
    <source>
        <dbReference type="Proteomes" id="UP001500426"/>
    </source>
</evidence>
<accession>A0ABP7UNH1</accession>
<name>A0ABP7UNH1_9FLAO</name>
<gene>
    <name evidence="1" type="ORF">GCM10022388_12470</name>
</gene>
<comment type="caution">
    <text evidence="1">The sequence shown here is derived from an EMBL/GenBank/DDBJ whole genome shotgun (WGS) entry which is preliminary data.</text>
</comment>
<dbReference type="PROSITE" id="PS51257">
    <property type="entry name" value="PROKAR_LIPOPROTEIN"/>
    <property type="match status" value="1"/>
</dbReference>
<keyword evidence="2" id="KW-1185">Reference proteome</keyword>
<sequence>MYKKLLFPLVVLLFLSCESKKKHDVIKSFCYWKTDSYFGQEEDSLAKQMNLKHMYVRFFDVDWNPYAEEAQPVATIYNIRITDSLKITPSIFITNDVLLNSSKPQLDILSERIVARINKIIGKYQDEKVSTIAYKVMAKGYKNKAVYDSPSQDLIDSISKAEKPKFERDIQELLFDCDWTESSKENYFYLLEKLKSKFSNYKIASTIRLWQYKYYEKAGIPPVDKGLLMCYNMTNPTEYKTKNSIGTSDELADYITHDKYPLELDIALSLFSWSVLFRGGEFKGVVSDYQEFEKSPTIFKKTDDNKYTLQDDIQIGNFYARNGDEIKIEKISDKEIDDMIDIIKDKVKISNTTKVTFFSFDKKYINDYGVQNISKYYESF</sequence>
<dbReference type="EMBL" id="BAABCS010000014">
    <property type="protein sequence ID" value="GAA4048373.1"/>
    <property type="molecule type" value="Genomic_DNA"/>
</dbReference>
<dbReference type="RefSeq" id="WP_345092280.1">
    <property type="nucleotide sequence ID" value="NZ_BAABCS010000014.1"/>
</dbReference>
<evidence type="ECO:0008006" key="3">
    <source>
        <dbReference type="Google" id="ProtNLM"/>
    </source>
</evidence>
<organism evidence="1 2">
    <name type="scientific">Flavobacterium chungnamense</name>
    <dbReference type="NCBI Taxonomy" id="706182"/>
    <lineage>
        <taxon>Bacteria</taxon>
        <taxon>Pseudomonadati</taxon>
        <taxon>Bacteroidota</taxon>
        <taxon>Flavobacteriia</taxon>
        <taxon>Flavobacteriales</taxon>
        <taxon>Flavobacteriaceae</taxon>
        <taxon>Flavobacterium</taxon>
    </lineage>
</organism>
<protein>
    <recommendedName>
        <fullName evidence="3">Lipoprotein</fullName>
    </recommendedName>
</protein>
<reference evidence="2" key="1">
    <citation type="journal article" date="2019" name="Int. J. Syst. Evol. Microbiol.">
        <title>The Global Catalogue of Microorganisms (GCM) 10K type strain sequencing project: providing services to taxonomists for standard genome sequencing and annotation.</title>
        <authorList>
            <consortium name="The Broad Institute Genomics Platform"/>
            <consortium name="The Broad Institute Genome Sequencing Center for Infectious Disease"/>
            <person name="Wu L."/>
            <person name="Ma J."/>
        </authorList>
    </citation>
    <scope>NUCLEOTIDE SEQUENCE [LARGE SCALE GENOMIC DNA]</scope>
    <source>
        <strain evidence="2">JCM 17068</strain>
    </source>
</reference>
<dbReference type="Proteomes" id="UP001500426">
    <property type="component" value="Unassembled WGS sequence"/>
</dbReference>
<proteinExistence type="predicted"/>
<evidence type="ECO:0000313" key="1">
    <source>
        <dbReference type="EMBL" id="GAA4048373.1"/>
    </source>
</evidence>